<dbReference type="EMBL" id="AGBW02009864">
    <property type="protein sequence ID" value="OWR49706.1"/>
    <property type="molecule type" value="Genomic_DNA"/>
</dbReference>
<evidence type="ECO:0000313" key="2">
    <source>
        <dbReference type="Proteomes" id="UP000007151"/>
    </source>
</evidence>
<keyword evidence="2" id="KW-1185">Reference proteome</keyword>
<protein>
    <submittedName>
        <fullName evidence="1">Uncharacterized protein</fullName>
    </submittedName>
</protein>
<name>A0A212F7J5_DANPL</name>
<organism evidence="1 2">
    <name type="scientific">Danaus plexippus plexippus</name>
    <dbReference type="NCBI Taxonomy" id="278856"/>
    <lineage>
        <taxon>Eukaryota</taxon>
        <taxon>Metazoa</taxon>
        <taxon>Ecdysozoa</taxon>
        <taxon>Arthropoda</taxon>
        <taxon>Hexapoda</taxon>
        <taxon>Insecta</taxon>
        <taxon>Pterygota</taxon>
        <taxon>Neoptera</taxon>
        <taxon>Endopterygota</taxon>
        <taxon>Lepidoptera</taxon>
        <taxon>Glossata</taxon>
        <taxon>Ditrysia</taxon>
        <taxon>Papilionoidea</taxon>
        <taxon>Nymphalidae</taxon>
        <taxon>Danainae</taxon>
        <taxon>Danaini</taxon>
        <taxon>Danaina</taxon>
        <taxon>Danaus</taxon>
        <taxon>Danaus</taxon>
    </lineage>
</organism>
<dbReference type="KEGG" id="dpl:KGM_214611"/>
<reference evidence="1 2" key="1">
    <citation type="journal article" date="2011" name="Cell">
        <title>The monarch butterfly genome yields insights into long-distance migration.</title>
        <authorList>
            <person name="Zhan S."/>
            <person name="Merlin C."/>
            <person name="Boore J.L."/>
            <person name="Reppert S.M."/>
        </authorList>
    </citation>
    <scope>NUCLEOTIDE SEQUENCE [LARGE SCALE GENOMIC DNA]</scope>
    <source>
        <strain evidence="1">F-2</strain>
    </source>
</reference>
<dbReference type="InParanoid" id="A0A212F7J5"/>
<accession>A0A212F7J5</accession>
<dbReference type="Proteomes" id="UP000007151">
    <property type="component" value="Unassembled WGS sequence"/>
</dbReference>
<evidence type="ECO:0000313" key="1">
    <source>
        <dbReference type="EMBL" id="OWR49706.1"/>
    </source>
</evidence>
<proteinExistence type="predicted"/>
<comment type="caution">
    <text evidence="1">The sequence shown here is derived from an EMBL/GenBank/DDBJ whole genome shotgun (WGS) entry which is preliminary data.</text>
</comment>
<dbReference type="AlphaFoldDB" id="A0A212F7J5"/>
<sequence>MLEEAMSSMRSLSPDPIDVAVLNKKYMPYQACICN</sequence>
<gene>
    <name evidence="1" type="ORF">KGM_214611</name>
</gene>